<evidence type="ECO:0000259" key="5">
    <source>
        <dbReference type="Pfam" id="PF10531"/>
    </source>
</evidence>
<evidence type="ECO:0000313" key="7">
    <source>
        <dbReference type="Proteomes" id="UP000501128"/>
    </source>
</evidence>
<dbReference type="PANTHER" id="PTHR33619">
    <property type="entry name" value="POLYSACCHARIDE EXPORT PROTEIN GFCE-RELATED"/>
    <property type="match status" value="1"/>
</dbReference>
<dbReference type="KEGG" id="srho:HH216_18145"/>
<evidence type="ECO:0000313" key="6">
    <source>
        <dbReference type="EMBL" id="QJD80118.1"/>
    </source>
</evidence>
<keyword evidence="1 3" id="KW-0732">Signal</keyword>
<keyword evidence="2" id="KW-0472">Membrane</keyword>
<feature type="signal peptide" evidence="3">
    <location>
        <begin position="1"/>
        <end position="19"/>
    </location>
</feature>
<dbReference type="Pfam" id="PF10531">
    <property type="entry name" value="SLBB"/>
    <property type="match status" value="1"/>
</dbReference>
<proteinExistence type="predicted"/>
<evidence type="ECO:0000256" key="3">
    <source>
        <dbReference type="SAM" id="SignalP"/>
    </source>
</evidence>
<evidence type="ECO:0000256" key="2">
    <source>
        <dbReference type="SAM" id="Phobius"/>
    </source>
</evidence>
<dbReference type="EMBL" id="CP051677">
    <property type="protein sequence ID" value="QJD80118.1"/>
    <property type="molecule type" value="Genomic_DNA"/>
</dbReference>
<keyword evidence="7" id="KW-1185">Reference proteome</keyword>
<gene>
    <name evidence="6" type="ORF">HH216_18145</name>
</gene>
<evidence type="ECO:0000256" key="1">
    <source>
        <dbReference type="ARBA" id="ARBA00022729"/>
    </source>
</evidence>
<keyword evidence="2" id="KW-1133">Transmembrane helix</keyword>
<accession>A0A7L5DU46</accession>
<dbReference type="PROSITE" id="PS51257">
    <property type="entry name" value="PROKAR_LIPOPROTEIN"/>
    <property type="match status" value="1"/>
</dbReference>
<dbReference type="Proteomes" id="UP000501128">
    <property type="component" value="Chromosome"/>
</dbReference>
<dbReference type="AlphaFoldDB" id="A0A7L5DU46"/>
<feature type="transmembrane region" description="Helical" evidence="2">
    <location>
        <begin position="243"/>
        <end position="261"/>
    </location>
</feature>
<dbReference type="InterPro" id="IPR019554">
    <property type="entry name" value="Soluble_ligand-bd"/>
</dbReference>
<dbReference type="Pfam" id="PF02563">
    <property type="entry name" value="Poly_export"/>
    <property type="match status" value="1"/>
</dbReference>
<sequence>MYKSTLFLLLIAVASSCVSPRSVTYFQGSKAVDSAKVSQLLPITPPKVTIQTGDLLAIFVTSTSAESNTLFNFQNVNPIYTTVLPGSSAQGQQPLGYLVDDTGYVTMPLIGRVQVDGLSIKEASALLTKKAGEFLRDPVVTIRQLNHRITVLGEVNRPGVFNLPNNETTLPELMGMAGDLTIFGRRDNVMLLRVNNGKREVIRLDLTDRRILNSPYFFVQNNDVLYVEARKGRLTASDRTVQLLPVYVGVATALFFLINLLR</sequence>
<feature type="domain" description="Polysaccharide export protein N-terminal" evidence="4">
    <location>
        <begin position="45"/>
        <end position="143"/>
    </location>
</feature>
<organism evidence="6 7">
    <name type="scientific">Spirosoma rhododendri</name>
    <dbReference type="NCBI Taxonomy" id="2728024"/>
    <lineage>
        <taxon>Bacteria</taxon>
        <taxon>Pseudomonadati</taxon>
        <taxon>Bacteroidota</taxon>
        <taxon>Cytophagia</taxon>
        <taxon>Cytophagales</taxon>
        <taxon>Cytophagaceae</taxon>
        <taxon>Spirosoma</taxon>
    </lineage>
</organism>
<dbReference type="RefSeq" id="WP_169552077.1">
    <property type="nucleotide sequence ID" value="NZ_CP051677.1"/>
</dbReference>
<dbReference type="PANTHER" id="PTHR33619:SF3">
    <property type="entry name" value="POLYSACCHARIDE EXPORT PROTEIN GFCE-RELATED"/>
    <property type="match status" value="1"/>
</dbReference>
<feature type="chain" id="PRO_5029602495" evidence="3">
    <location>
        <begin position="20"/>
        <end position="262"/>
    </location>
</feature>
<evidence type="ECO:0000259" key="4">
    <source>
        <dbReference type="Pfam" id="PF02563"/>
    </source>
</evidence>
<name>A0A7L5DU46_9BACT</name>
<dbReference type="Gene3D" id="3.30.1950.10">
    <property type="entry name" value="wza like domain"/>
    <property type="match status" value="1"/>
</dbReference>
<dbReference type="InterPro" id="IPR049712">
    <property type="entry name" value="Poly_export"/>
</dbReference>
<dbReference type="GO" id="GO:0015159">
    <property type="term" value="F:polysaccharide transmembrane transporter activity"/>
    <property type="evidence" value="ECO:0007669"/>
    <property type="project" value="InterPro"/>
</dbReference>
<protein>
    <submittedName>
        <fullName evidence="6">Ligand-binding protein</fullName>
    </submittedName>
</protein>
<keyword evidence="2" id="KW-0812">Transmembrane</keyword>
<reference evidence="6 7" key="1">
    <citation type="submission" date="2020-04" db="EMBL/GenBank/DDBJ databases">
        <title>Genome sequencing of novel species.</title>
        <authorList>
            <person name="Heo J."/>
            <person name="Kim S.-J."/>
            <person name="Kim J.-S."/>
            <person name="Hong S.-B."/>
            <person name="Kwon S.-W."/>
        </authorList>
    </citation>
    <scope>NUCLEOTIDE SEQUENCE [LARGE SCALE GENOMIC DNA]</scope>
    <source>
        <strain evidence="6 7">CJU-R4</strain>
    </source>
</reference>
<feature type="domain" description="Soluble ligand binding" evidence="5">
    <location>
        <begin position="149"/>
        <end position="201"/>
    </location>
</feature>
<dbReference type="InterPro" id="IPR003715">
    <property type="entry name" value="Poly_export_N"/>
</dbReference>
<dbReference type="Gene3D" id="3.10.560.10">
    <property type="entry name" value="Outer membrane lipoprotein wza domain like"/>
    <property type="match status" value="1"/>
</dbReference>